<dbReference type="SUPFAM" id="SSF102114">
    <property type="entry name" value="Radical SAM enzymes"/>
    <property type="match status" value="1"/>
</dbReference>
<dbReference type="GO" id="GO:0051536">
    <property type="term" value="F:iron-sulfur cluster binding"/>
    <property type="evidence" value="ECO:0007669"/>
    <property type="project" value="InterPro"/>
</dbReference>
<organism evidence="2 3">
    <name type="scientific">Rubinisphaera italica</name>
    <dbReference type="NCBI Taxonomy" id="2527969"/>
    <lineage>
        <taxon>Bacteria</taxon>
        <taxon>Pseudomonadati</taxon>
        <taxon>Planctomycetota</taxon>
        <taxon>Planctomycetia</taxon>
        <taxon>Planctomycetales</taxon>
        <taxon>Planctomycetaceae</taxon>
        <taxon>Rubinisphaera</taxon>
    </lineage>
</organism>
<gene>
    <name evidence="2" type="ORF">Pan54_12520</name>
</gene>
<feature type="domain" description="Elp3/MiaA/NifB-like radical SAM core" evidence="1">
    <location>
        <begin position="46"/>
        <end position="262"/>
    </location>
</feature>
<evidence type="ECO:0000313" key="2">
    <source>
        <dbReference type="EMBL" id="TWT60538.1"/>
    </source>
</evidence>
<sequence>MNNQYAHLNDEEILRLRPPKHAVDPKRPYAFTHESEAAANGQVVDVSTLFLTNRECPFRCLMCDLWMNTTDQSVPSGAIPQQIDYALDRLPPAQHIKLYNSGNFFDSKAIPPADYSDITQRVRRFENVIVENHPRLCTDKCLHFQSMLEETSLEIAMGLETIHPRVLPALNKQMNLNDYTRAVEYLLNHGIAVRSFILLKPPFLLEEEGVEWALKSIEYAFANGVGCCAVIPTRSGNGMMEQLEAKMHFVPPCLSSLERVMEEGLAVANARGRVIVDLWDLERFANCDRCFEQRRERLHRMNLVQKNLPPIACSCQKVRL</sequence>
<dbReference type="SMART" id="SM00729">
    <property type="entry name" value="Elp3"/>
    <property type="match status" value="1"/>
</dbReference>
<accession>A0A5C5XCM3</accession>
<dbReference type="InterPro" id="IPR058240">
    <property type="entry name" value="rSAM_sf"/>
</dbReference>
<dbReference type="Proteomes" id="UP000316095">
    <property type="component" value="Unassembled WGS sequence"/>
</dbReference>
<dbReference type="GO" id="GO:0003824">
    <property type="term" value="F:catalytic activity"/>
    <property type="evidence" value="ECO:0007669"/>
    <property type="project" value="InterPro"/>
</dbReference>
<dbReference type="InterPro" id="IPR007197">
    <property type="entry name" value="rSAM"/>
</dbReference>
<proteinExistence type="predicted"/>
<evidence type="ECO:0000259" key="1">
    <source>
        <dbReference type="SMART" id="SM00729"/>
    </source>
</evidence>
<reference evidence="2 3" key="1">
    <citation type="submission" date="2019-02" db="EMBL/GenBank/DDBJ databases">
        <title>Deep-cultivation of Planctomycetes and their phenomic and genomic characterization uncovers novel biology.</title>
        <authorList>
            <person name="Wiegand S."/>
            <person name="Jogler M."/>
            <person name="Boedeker C."/>
            <person name="Pinto D."/>
            <person name="Vollmers J."/>
            <person name="Rivas-Marin E."/>
            <person name="Kohn T."/>
            <person name="Peeters S.H."/>
            <person name="Heuer A."/>
            <person name="Rast P."/>
            <person name="Oberbeckmann S."/>
            <person name="Bunk B."/>
            <person name="Jeske O."/>
            <person name="Meyerdierks A."/>
            <person name="Storesund J.E."/>
            <person name="Kallscheuer N."/>
            <person name="Luecker S."/>
            <person name="Lage O.M."/>
            <person name="Pohl T."/>
            <person name="Merkel B.J."/>
            <person name="Hornburger P."/>
            <person name="Mueller R.-W."/>
            <person name="Bruemmer F."/>
            <person name="Labrenz M."/>
            <person name="Spormann A.M."/>
            <person name="Op Den Camp H."/>
            <person name="Overmann J."/>
            <person name="Amann R."/>
            <person name="Jetten M.S.M."/>
            <person name="Mascher T."/>
            <person name="Medema M.H."/>
            <person name="Devos D.P."/>
            <person name="Kaster A.-K."/>
            <person name="Ovreas L."/>
            <person name="Rohde M."/>
            <person name="Galperin M.Y."/>
            <person name="Jogler C."/>
        </authorList>
    </citation>
    <scope>NUCLEOTIDE SEQUENCE [LARGE SCALE GENOMIC DNA]</scope>
    <source>
        <strain evidence="2 3">Pan54</strain>
    </source>
</reference>
<dbReference type="InterPro" id="IPR006638">
    <property type="entry name" value="Elp3/MiaA/NifB-like_rSAM"/>
</dbReference>
<protein>
    <submittedName>
        <fullName evidence="2">Radical SAM superfamily protein</fullName>
    </submittedName>
</protein>
<dbReference type="SFLD" id="SFLDS00029">
    <property type="entry name" value="Radical_SAM"/>
    <property type="match status" value="1"/>
</dbReference>
<dbReference type="AlphaFoldDB" id="A0A5C5XCM3"/>
<dbReference type="EMBL" id="SJPG01000001">
    <property type="protein sequence ID" value="TWT60538.1"/>
    <property type="molecule type" value="Genomic_DNA"/>
</dbReference>
<name>A0A5C5XCM3_9PLAN</name>
<dbReference type="InterPro" id="IPR005909">
    <property type="entry name" value="RaSEA"/>
</dbReference>
<dbReference type="OrthoDB" id="273870at2"/>
<keyword evidence="3" id="KW-1185">Reference proteome</keyword>
<dbReference type="PIRSF" id="PIRSF004954">
    <property type="entry name" value="Radical_SAM"/>
    <property type="match status" value="1"/>
</dbReference>
<evidence type="ECO:0000313" key="3">
    <source>
        <dbReference type="Proteomes" id="UP000316095"/>
    </source>
</evidence>
<comment type="caution">
    <text evidence="2">The sequence shown here is derived from an EMBL/GenBank/DDBJ whole genome shotgun (WGS) entry which is preliminary data.</text>
</comment>